<sequence>MLKNFWRNLNKPFFCLAPMADVTDAAFRRVIAKYGKPDVIWNEFISVDGLLHPKGRENLMLDLKYDESERPIVAQIFGNDPAKFRDAAALLSDHGFDGIDVNFGCPAKVISRQCAGASLIDDPKRAMEIMRATKEGAGDVPVSVKTRLGHKSDVLEEWLPVLLETEPVAITIHARTAKEMSKVPARWERIARAREIMEERGSKALLIGNGDVRDLVDGRERALKYGADGVMLGRAVFGDPWCFNTDIKREEVAPKERMRVLLEHSRLFDELVSHKSFAVMRKHFKAYTLGIPDVHALREALMETQNADDVEGVLGRFRML</sequence>
<comment type="function">
    <text evidence="2 12">Catalyzes the synthesis of 5,6-dihydrouridine (D), a modified base found in the D-loop of most tRNAs, via the reduction of the C5-C6 double bond in target uridines.</text>
</comment>
<keyword evidence="8" id="KW-0694">RNA-binding</keyword>
<evidence type="ECO:0000256" key="13">
    <source>
        <dbReference type="PIRSR" id="PIRSR006621-1"/>
    </source>
</evidence>
<organism evidence="16 17">
    <name type="scientific">Candidatus Vogelbacteria bacterium CG10_big_fil_rev_8_21_14_0_10_45_14</name>
    <dbReference type="NCBI Taxonomy" id="1975042"/>
    <lineage>
        <taxon>Bacteria</taxon>
        <taxon>Candidatus Vogeliibacteriota</taxon>
    </lineage>
</organism>
<comment type="cofactor">
    <cofactor evidence="1 12 14">
        <name>FMN</name>
        <dbReference type="ChEBI" id="CHEBI:58210"/>
    </cofactor>
</comment>
<comment type="caution">
    <text evidence="16">The sequence shown here is derived from an EMBL/GenBank/DDBJ whole genome shotgun (WGS) entry which is preliminary data.</text>
</comment>
<dbReference type="PANTHER" id="PTHR11082">
    <property type="entry name" value="TRNA-DIHYDROURIDINE SYNTHASE"/>
    <property type="match status" value="1"/>
</dbReference>
<protein>
    <recommendedName>
        <fullName evidence="12">tRNA-dihydrouridine synthase</fullName>
        <ecNumber evidence="12">1.3.1.-</ecNumber>
    </recommendedName>
</protein>
<gene>
    <name evidence="16" type="ORF">COV07_01420</name>
</gene>
<proteinExistence type="inferred from homology"/>
<evidence type="ECO:0000313" key="17">
    <source>
        <dbReference type="Proteomes" id="UP000230833"/>
    </source>
</evidence>
<dbReference type="SUPFAM" id="SSF51395">
    <property type="entry name" value="FMN-linked oxidoreductases"/>
    <property type="match status" value="1"/>
</dbReference>
<dbReference type="EMBL" id="PCYL01000016">
    <property type="protein sequence ID" value="PIR46977.1"/>
    <property type="molecule type" value="Genomic_DNA"/>
</dbReference>
<dbReference type="InterPro" id="IPR001269">
    <property type="entry name" value="DUS_fam"/>
</dbReference>
<dbReference type="InterPro" id="IPR018517">
    <property type="entry name" value="tRNA_hU_synthase_CS"/>
</dbReference>
<dbReference type="EC" id="1.3.1.-" evidence="12"/>
<dbReference type="CDD" id="cd02801">
    <property type="entry name" value="DUS_like_FMN"/>
    <property type="match status" value="1"/>
</dbReference>
<keyword evidence="6 12" id="KW-0819">tRNA processing</keyword>
<dbReference type="Gene3D" id="1.10.1200.80">
    <property type="entry name" value="Putative flavin oxidoreducatase, domain 2"/>
    <property type="match status" value="1"/>
</dbReference>
<comment type="similarity">
    <text evidence="12">Belongs to the dus family.</text>
</comment>
<keyword evidence="5 12" id="KW-0288">FMN</keyword>
<dbReference type="GO" id="GO:0017150">
    <property type="term" value="F:tRNA dihydrouridine synthase activity"/>
    <property type="evidence" value="ECO:0007669"/>
    <property type="project" value="InterPro"/>
</dbReference>
<dbReference type="Pfam" id="PF01207">
    <property type="entry name" value="Dus"/>
    <property type="match status" value="1"/>
</dbReference>
<feature type="binding site" evidence="14">
    <location>
        <position position="173"/>
    </location>
    <ligand>
        <name>FMN</name>
        <dbReference type="ChEBI" id="CHEBI:58210"/>
    </ligand>
</feature>
<keyword evidence="3" id="KW-0820">tRNA-binding</keyword>
<evidence type="ECO:0000256" key="1">
    <source>
        <dbReference type="ARBA" id="ARBA00001917"/>
    </source>
</evidence>
<accession>A0A2H0RKK7</accession>
<keyword evidence="9 12" id="KW-0560">Oxidoreductase</keyword>
<dbReference type="InterPro" id="IPR024036">
    <property type="entry name" value="tRNA-dHydroUridine_Synthase_C"/>
</dbReference>
<evidence type="ECO:0000256" key="11">
    <source>
        <dbReference type="ARBA" id="ARBA00048802"/>
    </source>
</evidence>
<evidence type="ECO:0000256" key="9">
    <source>
        <dbReference type="ARBA" id="ARBA00023002"/>
    </source>
</evidence>
<evidence type="ECO:0000259" key="15">
    <source>
        <dbReference type="Pfam" id="PF01207"/>
    </source>
</evidence>
<dbReference type="InterPro" id="IPR035587">
    <property type="entry name" value="DUS-like_FMN-bd"/>
</dbReference>
<feature type="domain" description="DUS-like FMN-binding" evidence="15">
    <location>
        <begin position="16"/>
        <end position="309"/>
    </location>
</feature>
<keyword evidence="7" id="KW-0521">NADP</keyword>
<dbReference type="Proteomes" id="UP000230833">
    <property type="component" value="Unassembled WGS sequence"/>
</dbReference>
<evidence type="ECO:0000256" key="8">
    <source>
        <dbReference type="ARBA" id="ARBA00022884"/>
    </source>
</evidence>
<reference evidence="16 17" key="1">
    <citation type="submission" date="2017-09" db="EMBL/GenBank/DDBJ databases">
        <title>Depth-based differentiation of microbial function through sediment-hosted aquifers and enrichment of novel symbionts in the deep terrestrial subsurface.</title>
        <authorList>
            <person name="Probst A.J."/>
            <person name="Ladd B."/>
            <person name="Jarett J.K."/>
            <person name="Geller-Mcgrath D.E."/>
            <person name="Sieber C.M."/>
            <person name="Emerson J.B."/>
            <person name="Anantharaman K."/>
            <person name="Thomas B.C."/>
            <person name="Malmstrom R."/>
            <person name="Stieglmeier M."/>
            <person name="Klingl A."/>
            <person name="Woyke T."/>
            <person name="Ryan C.M."/>
            <person name="Banfield J.F."/>
        </authorList>
    </citation>
    <scope>NUCLEOTIDE SEQUENCE [LARGE SCALE GENOMIC DNA]</scope>
    <source>
        <strain evidence="16">CG10_big_fil_rev_8_21_14_0_10_45_14</strain>
    </source>
</reference>
<feature type="binding site" evidence="14">
    <location>
        <begin position="18"/>
        <end position="20"/>
    </location>
    <ligand>
        <name>FMN</name>
        <dbReference type="ChEBI" id="CHEBI:58210"/>
    </ligand>
</feature>
<keyword evidence="14" id="KW-0547">Nucleotide-binding</keyword>
<dbReference type="PROSITE" id="PS01136">
    <property type="entry name" value="UPF0034"/>
    <property type="match status" value="1"/>
</dbReference>
<evidence type="ECO:0000256" key="6">
    <source>
        <dbReference type="ARBA" id="ARBA00022694"/>
    </source>
</evidence>
<name>A0A2H0RKK7_9BACT</name>
<dbReference type="Gene3D" id="3.20.20.70">
    <property type="entry name" value="Aldolase class I"/>
    <property type="match status" value="1"/>
</dbReference>
<feature type="binding site" evidence="14">
    <location>
        <position position="145"/>
    </location>
    <ligand>
        <name>FMN</name>
        <dbReference type="ChEBI" id="CHEBI:58210"/>
    </ligand>
</feature>
<comment type="catalytic activity">
    <reaction evidence="11">
        <text>a 5,6-dihydrouridine in tRNA + NAD(+) = a uridine in tRNA + NADH + H(+)</text>
        <dbReference type="Rhea" id="RHEA:54452"/>
        <dbReference type="Rhea" id="RHEA-COMP:13339"/>
        <dbReference type="Rhea" id="RHEA-COMP:13887"/>
        <dbReference type="ChEBI" id="CHEBI:15378"/>
        <dbReference type="ChEBI" id="CHEBI:57540"/>
        <dbReference type="ChEBI" id="CHEBI:57945"/>
        <dbReference type="ChEBI" id="CHEBI:65315"/>
        <dbReference type="ChEBI" id="CHEBI:74443"/>
    </reaction>
</comment>
<dbReference type="GO" id="GO:0000049">
    <property type="term" value="F:tRNA binding"/>
    <property type="evidence" value="ECO:0007669"/>
    <property type="project" value="UniProtKB-KW"/>
</dbReference>
<feature type="active site" description="Proton donor" evidence="13">
    <location>
        <position position="105"/>
    </location>
</feature>
<evidence type="ECO:0000256" key="12">
    <source>
        <dbReference type="PIRNR" id="PIRNR006621"/>
    </source>
</evidence>
<feature type="binding site" evidence="14">
    <location>
        <position position="75"/>
    </location>
    <ligand>
        <name>FMN</name>
        <dbReference type="ChEBI" id="CHEBI:58210"/>
    </ligand>
</feature>
<dbReference type="PIRSF" id="PIRSF006621">
    <property type="entry name" value="Dus"/>
    <property type="match status" value="1"/>
</dbReference>
<evidence type="ECO:0000256" key="7">
    <source>
        <dbReference type="ARBA" id="ARBA00022857"/>
    </source>
</evidence>
<evidence type="ECO:0000256" key="4">
    <source>
        <dbReference type="ARBA" id="ARBA00022630"/>
    </source>
</evidence>
<keyword evidence="4 12" id="KW-0285">Flavoprotein</keyword>
<feature type="binding site" evidence="14">
    <location>
        <begin position="233"/>
        <end position="234"/>
    </location>
    <ligand>
        <name>FMN</name>
        <dbReference type="ChEBI" id="CHEBI:58210"/>
    </ligand>
</feature>
<evidence type="ECO:0000256" key="14">
    <source>
        <dbReference type="PIRSR" id="PIRSR006621-2"/>
    </source>
</evidence>
<evidence type="ECO:0000256" key="5">
    <source>
        <dbReference type="ARBA" id="ARBA00022643"/>
    </source>
</evidence>
<evidence type="ECO:0000256" key="10">
    <source>
        <dbReference type="ARBA" id="ARBA00048205"/>
    </source>
</evidence>
<dbReference type="GO" id="GO:0050660">
    <property type="term" value="F:flavin adenine dinucleotide binding"/>
    <property type="evidence" value="ECO:0007669"/>
    <property type="project" value="InterPro"/>
</dbReference>
<evidence type="ECO:0000256" key="2">
    <source>
        <dbReference type="ARBA" id="ARBA00002790"/>
    </source>
</evidence>
<dbReference type="AlphaFoldDB" id="A0A2H0RKK7"/>
<evidence type="ECO:0000313" key="16">
    <source>
        <dbReference type="EMBL" id="PIR46977.1"/>
    </source>
</evidence>
<evidence type="ECO:0000256" key="3">
    <source>
        <dbReference type="ARBA" id="ARBA00022555"/>
    </source>
</evidence>
<comment type="catalytic activity">
    <reaction evidence="10">
        <text>a 5,6-dihydrouridine in tRNA + NADP(+) = a uridine in tRNA + NADPH + H(+)</text>
        <dbReference type="Rhea" id="RHEA:23624"/>
        <dbReference type="Rhea" id="RHEA-COMP:13339"/>
        <dbReference type="Rhea" id="RHEA-COMP:13887"/>
        <dbReference type="ChEBI" id="CHEBI:15378"/>
        <dbReference type="ChEBI" id="CHEBI:57783"/>
        <dbReference type="ChEBI" id="CHEBI:58349"/>
        <dbReference type="ChEBI" id="CHEBI:65315"/>
        <dbReference type="ChEBI" id="CHEBI:74443"/>
    </reaction>
</comment>
<dbReference type="InterPro" id="IPR013785">
    <property type="entry name" value="Aldolase_TIM"/>
</dbReference>
<dbReference type="PANTHER" id="PTHR11082:SF25">
    <property type="entry name" value="DUS-LIKE FMN-BINDING DOMAIN-CONTAINING PROTEIN"/>
    <property type="match status" value="1"/>
</dbReference>